<dbReference type="InterPro" id="IPR007484">
    <property type="entry name" value="Peptidase_M28"/>
</dbReference>
<gene>
    <name evidence="3" type="ORF">C8D91_1265</name>
</gene>
<dbReference type="OrthoDB" id="3646048at2"/>
<name>A0A4R6XS68_9GAMM</name>
<dbReference type="Proteomes" id="UP000295724">
    <property type="component" value="Unassembled WGS sequence"/>
</dbReference>
<reference evidence="3 4" key="1">
    <citation type="submission" date="2019-03" db="EMBL/GenBank/DDBJ databases">
        <title>Genomic Encyclopedia of Type Strains, Phase IV (KMG-IV): sequencing the most valuable type-strain genomes for metagenomic binning, comparative biology and taxonomic classification.</title>
        <authorList>
            <person name="Goeker M."/>
        </authorList>
    </citation>
    <scope>NUCLEOTIDE SEQUENCE [LARGE SCALE GENOMIC DNA]</scope>
    <source>
        <strain evidence="3 4">DSM 25488</strain>
    </source>
</reference>
<sequence>MRLKYLFTLLLFLMSHLALADLLCKFTSPDLDSEKFEHHWIFNDKTLICDKPLINLIKNQFETHPFSELMVIRGNTAEIDPAEFMAIDHSAGYSLVLKRIPNPKQTDKHLTYIPLTHFQSIDSFNTTVKSGSPNVLQLVNLVDADRWLADIVTLSGWSRRTGETGNDSAANWIAAQFKLMNLQVSQPSFQVGQNTTQNIMGIQLGQTRPDDWYLVGGHMDSVPTGNAPGAVDNASGCAAVIEMARVLSQFKFAGTLIFICYSGEEQGLIGSEFHADTLINEGNDSKIKLALTLDMVGYTSNSKHQLLIESSATYQNLMNEMAQNAAIYAPGLTVLTTTNYFGSDHVSYINNGMPGLLSIDVDWGVYPDYHQNTDLPENINLTQGEYIIKTNLATIADNATVIGLSDVIFASGFE</sequence>
<accession>A0A4R6XS68</accession>
<feature type="domain" description="Peptidase M28" evidence="2">
    <location>
        <begin position="198"/>
        <end position="389"/>
    </location>
</feature>
<protein>
    <submittedName>
        <fullName evidence="3">Peptidase M28-like protein</fullName>
    </submittedName>
</protein>
<proteinExistence type="predicted"/>
<dbReference type="Gene3D" id="3.40.630.10">
    <property type="entry name" value="Zn peptidases"/>
    <property type="match status" value="1"/>
</dbReference>
<evidence type="ECO:0000259" key="2">
    <source>
        <dbReference type="Pfam" id="PF04389"/>
    </source>
</evidence>
<dbReference type="GO" id="GO:0006508">
    <property type="term" value="P:proteolysis"/>
    <property type="evidence" value="ECO:0007669"/>
    <property type="project" value="InterPro"/>
</dbReference>
<dbReference type="PANTHER" id="PTHR12147">
    <property type="entry name" value="METALLOPEPTIDASE M28 FAMILY MEMBER"/>
    <property type="match status" value="1"/>
</dbReference>
<dbReference type="AlphaFoldDB" id="A0A4R6XS68"/>
<keyword evidence="4" id="KW-1185">Reference proteome</keyword>
<dbReference type="PANTHER" id="PTHR12147:SF26">
    <property type="entry name" value="PEPTIDASE M28 DOMAIN-CONTAINING PROTEIN"/>
    <property type="match status" value="1"/>
</dbReference>
<feature type="chain" id="PRO_5020445763" evidence="1">
    <location>
        <begin position="21"/>
        <end position="414"/>
    </location>
</feature>
<dbReference type="GO" id="GO:0008235">
    <property type="term" value="F:metalloexopeptidase activity"/>
    <property type="evidence" value="ECO:0007669"/>
    <property type="project" value="InterPro"/>
</dbReference>
<evidence type="ECO:0000313" key="3">
    <source>
        <dbReference type="EMBL" id="TDR22772.1"/>
    </source>
</evidence>
<organism evidence="3 4">
    <name type="scientific">Marinicella litoralis</name>
    <dbReference type="NCBI Taxonomy" id="644220"/>
    <lineage>
        <taxon>Bacteria</taxon>
        <taxon>Pseudomonadati</taxon>
        <taxon>Pseudomonadota</taxon>
        <taxon>Gammaproteobacteria</taxon>
        <taxon>Lysobacterales</taxon>
        <taxon>Marinicellaceae</taxon>
        <taxon>Marinicella</taxon>
    </lineage>
</organism>
<dbReference type="EMBL" id="SNZB01000002">
    <property type="protein sequence ID" value="TDR22772.1"/>
    <property type="molecule type" value="Genomic_DNA"/>
</dbReference>
<dbReference type="RefSeq" id="WP_099019388.1">
    <property type="nucleotide sequence ID" value="NZ_NIHB01000002.1"/>
</dbReference>
<keyword evidence="1" id="KW-0732">Signal</keyword>
<dbReference type="Pfam" id="PF04389">
    <property type="entry name" value="Peptidase_M28"/>
    <property type="match status" value="1"/>
</dbReference>
<evidence type="ECO:0000256" key="1">
    <source>
        <dbReference type="SAM" id="SignalP"/>
    </source>
</evidence>
<evidence type="ECO:0000313" key="4">
    <source>
        <dbReference type="Proteomes" id="UP000295724"/>
    </source>
</evidence>
<dbReference type="SUPFAM" id="SSF53187">
    <property type="entry name" value="Zn-dependent exopeptidases"/>
    <property type="match status" value="1"/>
</dbReference>
<comment type="caution">
    <text evidence="3">The sequence shown here is derived from an EMBL/GenBank/DDBJ whole genome shotgun (WGS) entry which is preliminary data.</text>
</comment>
<dbReference type="InterPro" id="IPR045175">
    <property type="entry name" value="M28_fam"/>
</dbReference>
<feature type="signal peptide" evidence="1">
    <location>
        <begin position="1"/>
        <end position="20"/>
    </location>
</feature>